<dbReference type="CDD" id="cd00130">
    <property type="entry name" value="PAS"/>
    <property type="match status" value="1"/>
</dbReference>
<dbReference type="InterPro" id="IPR013767">
    <property type="entry name" value="PAS_fold"/>
</dbReference>
<feature type="modified residue" description="4-aspartylphosphate" evidence="6">
    <location>
        <position position="64"/>
    </location>
</feature>
<dbReference type="InterPro" id="IPR000014">
    <property type="entry name" value="PAS"/>
</dbReference>
<comment type="caution">
    <text evidence="11">The sequence shown here is derived from an EMBL/GenBank/DDBJ whole genome shotgun (WGS) entry which is preliminary data.</text>
</comment>
<dbReference type="Pfam" id="PF00072">
    <property type="entry name" value="Response_reg"/>
    <property type="match status" value="1"/>
</dbReference>
<evidence type="ECO:0000259" key="9">
    <source>
        <dbReference type="PROSITE" id="PS50112"/>
    </source>
</evidence>
<dbReference type="EMBL" id="WUUS01000002">
    <property type="protein sequence ID" value="MXR40535.1"/>
    <property type="molecule type" value="Genomic_DNA"/>
</dbReference>
<dbReference type="PROSITE" id="PS50113">
    <property type="entry name" value="PAC"/>
    <property type="match status" value="1"/>
</dbReference>
<evidence type="ECO:0000256" key="6">
    <source>
        <dbReference type="PROSITE-ProRule" id="PRU00169"/>
    </source>
</evidence>
<dbReference type="PANTHER" id="PTHR43711">
    <property type="entry name" value="TWO-COMPONENT HISTIDINE KINASE"/>
    <property type="match status" value="1"/>
</dbReference>
<feature type="domain" description="Histidine kinase" evidence="7">
    <location>
        <begin position="287"/>
        <end position="475"/>
    </location>
</feature>
<evidence type="ECO:0000259" key="7">
    <source>
        <dbReference type="PROSITE" id="PS50109"/>
    </source>
</evidence>
<dbReference type="SMART" id="SM00448">
    <property type="entry name" value="REC"/>
    <property type="match status" value="1"/>
</dbReference>
<dbReference type="EC" id="2.7.13.3" evidence="2"/>
<dbReference type="Pfam" id="PF02518">
    <property type="entry name" value="HATPase_c"/>
    <property type="match status" value="1"/>
</dbReference>
<dbReference type="InterPro" id="IPR035965">
    <property type="entry name" value="PAS-like_dom_sf"/>
</dbReference>
<keyword evidence="3" id="KW-0808">Transferase</keyword>
<dbReference type="SUPFAM" id="SSF55874">
    <property type="entry name" value="ATPase domain of HSP90 chaperone/DNA topoisomerase II/histidine kinase"/>
    <property type="match status" value="1"/>
</dbReference>
<dbReference type="InterPro" id="IPR004358">
    <property type="entry name" value="Sig_transdc_His_kin-like_C"/>
</dbReference>
<keyword evidence="6" id="KW-0597">Phosphoprotein</keyword>
<gene>
    <name evidence="11" type="ORF">GRX01_04130</name>
</gene>
<dbReference type="PROSITE" id="PS50112">
    <property type="entry name" value="PAS"/>
    <property type="match status" value="1"/>
</dbReference>
<dbReference type="RefSeq" id="WP_159663707.1">
    <property type="nucleotide sequence ID" value="NZ_WUUS01000002.1"/>
</dbReference>
<dbReference type="AlphaFoldDB" id="A0A6B0SP86"/>
<dbReference type="Gene3D" id="3.30.565.10">
    <property type="entry name" value="Histidine kinase-like ATPase, C-terminal domain"/>
    <property type="match status" value="1"/>
</dbReference>
<dbReference type="GO" id="GO:0006355">
    <property type="term" value="P:regulation of DNA-templated transcription"/>
    <property type="evidence" value="ECO:0007669"/>
    <property type="project" value="InterPro"/>
</dbReference>
<dbReference type="NCBIfam" id="TIGR00229">
    <property type="entry name" value="sensory_box"/>
    <property type="match status" value="1"/>
</dbReference>
<feature type="domain" description="PAS" evidence="9">
    <location>
        <begin position="144"/>
        <end position="220"/>
    </location>
</feature>
<comment type="catalytic activity">
    <reaction evidence="1">
        <text>ATP + protein L-histidine = ADP + protein N-phospho-L-histidine.</text>
        <dbReference type="EC" id="2.7.13.3"/>
    </reaction>
</comment>
<dbReference type="SUPFAM" id="SSF52172">
    <property type="entry name" value="CheY-like"/>
    <property type="match status" value="1"/>
</dbReference>
<accession>A0A6B0SP86</accession>
<dbReference type="Proteomes" id="UP000437065">
    <property type="component" value="Unassembled WGS sequence"/>
</dbReference>
<dbReference type="SMART" id="SM00387">
    <property type="entry name" value="HATPase_c"/>
    <property type="match status" value="1"/>
</dbReference>
<dbReference type="PROSITE" id="PS50109">
    <property type="entry name" value="HIS_KIN"/>
    <property type="match status" value="1"/>
</dbReference>
<dbReference type="InterPro" id="IPR001789">
    <property type="entry name" value="Sig_transdc_resp-reg_receiver"/>
</dbReference>
<dbReference type="InterPro" id="IPR011006">
    <property type="entry name" value="CheY-like_superfamily"/>
</dbReference>
<dbReference type="Gene3D" id="3.40.50.2300">
    <property type="match status" value="1"/>
</dbReference>
<evidence type="ECO:0000256" key="5">
    <source>
        <dbReference type="ARBA" id="ARBA00023012"/>
    </source>
</evidence>
<dbReference type="GO" id="GO:0000160">
    <property type="term" value="P:phosphorelay signal transduction system"/>
    <property type="evidence" value="ECO:0007669"/>
    <property type="project" value="UniProtKB-KW"/>
</dbReference>
<name>A0A6B0SP86_9EURY</name>
<evidence type="ECO:0000256" key="2">
    <source>
        <dbReference type="ARBA" id="ARBA00012438"/>
    </source>
</evidence>
<organism evidence="11 12">
    <name type="scientific">Halobaculum saliterrae</name>
    <dbReference type="NCBI Taxonomy" id="2073113"/>
    <lineage>
        <taxon>Archaea</taxon>
        <taxon>Methanobacteriati</taxon>
        <taxon>Methanobacteriota</taxon>
        <taxon>Stenosarchaea group</taxon>
        <taxon>Halobacteria</taxon>
        <taxon>Halobacteriales</taxon>
        <taxon>Haloferacaceae</taxon>
        <taxon>Halobaculum</taxon>
    </lineage>
</organism>
<evidence type="ECO:0000313" key="11">
    <source>
        <dbReference type="EMBL" id="MXR40535.1"/>
    </source>
</evidence>
<dbReference type="Gene3D" id="3.30.450.20">
    <property type="entry name" value="PAS domain"/>
    <property type="match status" value="1"/>
</dbReference>
<dbReference type="OrthoDB" id="8127at2157"/>
<evidence type="ECO:0000259" key="8">
    <source>
        <dbReference type="PROSITE" id="PS50110"/>
    </source>
</evidence>
<dbReference type="GO" id="GO:0004673">
    <property type="term" value="F:protein histidine kinase activity"/>
    <property type="evidence" value="ECO:0007669"/>
    <property type="project" value="UniProtKB-EC"/>
</dbReference>
<evidence type="ECO:0000259" key="10">
    <source>
        <dbReference type="PROSITE" id="PS50113"/>
    </source>
</evidence>
<sequence length="483" mass="52801">MSVIDGGRDSAIRILHVDDEPEFGDLVQTFLQREDDDFEVITETSARDGLARLQSDSIDCIVSDHDMPEMNGLEFLNSVRGPYPEIPFILFTGKGSEEVASEAISKGVTDYLQKGGGTDQYDVLANRIRNSVDQFRTQHELERSRQFLDRVLSLSPAAVVVLDGNGGIIRANELAETTLGLSEAIITTRNFKDADWEIVDADGNPVPDDALPFQQVLDTGEPVYDVEHGIRRPDGEIVWLSINAAPLWEDADSIEHVIAVLSDESAKLDHERAQAQTIRQLESFGDVLSHDLGNILNIAQGRLALARETGEDEHFEPAERSLTRAVAMLKELTTAIKAGTLVDEVNAVDASAVFADAWESQETKQATKDVQGPIHITANKTALVRLFENLIRNSLEHGTETVTIRLGVLPNGFYVEDDGPGIAEDDRQTVFEAGYTTKESGTGTGLTSVHQIALAHGWKVRAIEGTDGGARFEFTNVERPASG</sequence>
<dbReference type="InterPro" id="IPR005467">
    <property type="entry name" value="His_kinase_dom"/>
</dbReference>
<feature type="domain" description="PAC" evidence="10">
    <location>
        <begin position="224"/>
        <end position="276"/>
    </location>
</feature>
<keyword evidence="12" id="KW-1185">Reference proteome</keyword>
<dbReference type="InterPro" id="IPR003594">
    <property type="entry name" value="HATPase_dom"/>
</dbReference>
<dbReference type="InterPro" id="IPR000700">
    <property type="entry name" value="PAS-assoc_C"/>
</dbReference>
<dbReference type="PANTHER" id="PTHR43711:SF1">
    <property type="entry name" value="HISTIDINE KINASE 1"/>
    <property type="match status" value="1"/>
</dbReference>
<keyword evidence="5" id="KW-0902">Two-component regulatory system</keyword>
<evidence type="ECO:0000313" key="12">
    <source>
        <dbReference type="Proteomes" id="UP000437065"/>
    </source>
</evidence>
<dbReference type="SUPFAM" id="SSF55785">
    <property type="entry name" value="PYP-like sensor domain (PAS domain)"/>
    <property type="match status" value="1"/>
</dbReference>
<evidence type="ECO:0000256" key="4">
    <source>
        <dbReference type="ARBA" id="ARBA00022777"/>
    </source>
</evidence>
<dbReference type="PROSITE" id="PS50110">
    <property type="entry name" value="RESPONSE_REGULATORY"/>
    <property type="match status" value="1"/>
</dbReference>
<dbReference type="Pfam" id="PF00989">
    <property type="entry name" value="PAS"/>
    <property type="match status" value="1"/>
</dbReference>
<feature type="domain" description="Response regulatory" evidence="8">
    <location>
        <begin position="13"/>
        <end position="129"/>
    </location>
</feature>
<dbReference type="InterPro" id="IPR036890">
    <property type="entry name" value="HATPase_C_sf"/>
</dbReference>
<evidence type="ECO:0000256" key="3">
    <source>
        <dbReference type="ARBA" id="ARBA00022679"/>
    </source>
</evidence>
<keyword evidence="4" id="KW-0418">Kinase</keyword>
<protein>
    <recommendedName>
        <fullName evidence="2">histidine kinase</fullName>
        <ecNumber evidence="2">2.7.13.3</ecNumber>
    </recommendedName>
</protein>
<reference evidence="11 12" key="1">
    <citation type="submission" date="2019-12" db="EMBL/GenBank/DDBJ databases">
        <title>Isolation and characterization of three novel carbon monoxide-oxidizing members of Halobacteria from salione crusts and soils.</title>
        <authorList>
            <person name="Myers M.R."/>
            <person name="King G.M."/>
        </authorList>
    </citation>
    <scope>NUCLEOTIDE SEQUENCE [LARGE SCALE GENOMIC DNA]</scope>
    <source>
        <strain evidence="11 12">WSA2</strain>
    </source>
</reference>
<dbReference type="CDD" id="cd00156">
    <property type="entry name" value="REC"/>
    <property type="match status" value="1"/>
</dbReference>
<dbReference type="InterPro" id="IPR050736">
    <property type="entry name" value="Sensor_HK_Regulatory"/>
</dbReference>
<proteinExistence type="predicted"/>
<evidence type="ECO:0000256" key="1">
    <source>
        <dbReference type="ARBA" id="ARBA00000085"/>
    </source>
</evidence>
<dbReference type="PRINTS" id="PR00344">
    <property type="entry name" value="BCTRLSENSOR"/>
</dbReference>